<keyword evidence="12" id="KW-1185">Reference proteome</keyword>
<evidence type="ECO:0000256" key="9">
    <source>
        <dbReference type="HAMAP-Rule" id="MF_00237"/>
    </source>
</evidence>
<evidence type="ECO:0000256" key="6">
    <source>
        <dbReference type="ARBA" id="ARBA00022989"/>
    </source>
</evidence>
<evidence type="ECO:0000256" key="10">
    <source>
        <dbReference type="SAM" id="MobiDB-lite"/>
    </source>
</evidence>
<keyword evidence="2 9" id="KW-0813">Transport</keyword>
<evidence type="ECO:0000256" key="3">
    <source>
        <dbReference type="ARBA" id="ARBA00022475"/>
    </source>
</evidence>
<comment type="subunit">
    <text evidence="9">The Tat system comprises two distinct complexes: a TatABC complex, containing multiple copies of TatA, TatB and TatC subunits, and a separate TatA complex, containing only TatA subunits. Substrates initially bind to the TatABC complex, which probably triggers association of the separate TatA complex to form the active translocon.</text>
</comment>
<evidence type="ECO:0000256" key="2">
    <source>
        <dbReference type="ARBA" id="ARBA00022448"/>
    </source>
</evidence>
<comment type="similarity">
    <text evidence="9">Belongs to the TatB family.</text>
</comment>
<gene>
    <name evidence="9 11" type="primary">tatB</name>
    <name evidence="11" type="ORF">EWH70_17070</name>
</gene>
<dbReference type="RefSeq" id="WP_130476411.1">
    <property type="nucleotide sequence ID" value="NZ_SFCC01000008.1"/>
</dbReference>
<evidence type="ECO:0000256" key="8">
    <source>
        <dbReference type="ARBA" id="ARBA00023136"/>
    </source>
</evidence>
<proteinExistence type="inferred from homology"/>
<feature type="compositionally biased region" description="Low complexity" evidence="10">
    <location>
        <begin position="108"/>
        <end position="117"/>
    </location>
</feature>
<comment type="function">
    <text evidence="9">Part of the twin-arginine translocation (Tat) system that transports large folded proteins containing a characteristic twin-arginine motif in their signal peptide across membranes. Together with TatC, TatB is part of a receptor directly interacting with Tat signal peptides. TatB may form an oligomeric binding site that transiently accommodates folded Tat precursor proteins before their translocation.</text>
</comment>
<dbReference type="EMBL" id="SFCC01000008">
    <property type="protein sequence ID" value="RZQ62673.1"/>
    <property type="molecule type" value="Genomic_DNA"/>
</dbReference>
<organism evidence="11 12">
    <name type="scientific">Amycolatopsis suaedae</name>
    <dbReference type="NCBI Taxonomy" id="2510978"/>
    <lineage>
        <taxon>Bacteria</taxon>
        <taxon>Bacillati</taxon>
        <taxon>Actinomycetota</taxon>
        <taxon>Actinomycetes</taxon>
        <taxon>Pseudonocardiales</taxon>
        <taxon>Pseudonocardiaceae</taxon>
        <taxon>Amycolatopsis</taxon>
    </lineage>
</organism>
<dbReference type="NCBIfam" id="TIGR01410">
    <property type="entry name" value="tatB"/>
    <property type="match status" value="1"/>
</dbReference>
<dbReference type="GO" id="GO:0043953">
    <property type="term" value="P:protein transport by the Tat complex"/>
    <property type="evidence" value="ECO:0007669"/>
    <property type="project" value="UniProtKB-UniRule"/>
</dbReference>
<keyword evidence="6 9" id="KW-1133">Transmembrane helix</keyword>
<dbReference type="AlphaFoldDB" id="A0A4Q7J8H0"/>
<accession>A0A4Q7J8H0</accession>
<keyword evidence="3 9" id="KW-1003">Cell membrane</keyword>
<keyword evidence="5 9" id="KW-0653">Protein transport</keyword>
<keyword evidence="8 9" id="KW-0472">Membrane</keyword>
<comment type="caution">
    <text evidence="11">The sequence shown here is derived from an EMBL/GenBank/DDBJ whole genome shotgun (WGS) entry which is preliminary data.</text>
</comment>
<dbReference type="HAMAP" id="MF_00237">
    <property type="entry name" value="TatB"/>
    <property type="match status" value="1"/>
</dbReference>
<name>A0A4Q7J8H0_9PSEU</name>
<dbReference type="OrthoDB" id="3267321at2"/>
<evidence type="ECO:0000256" key="4">
    <source>
        <dbReference type="ARBA" id="ARBA00022692"/>
    </source>
</evidence>
<comment type="subcellular location">
    <subcellularLocation>
        <location evidence="9">Cell membrane</location>
        <topology evidence="9">Single-pass membrane protein</topology>
    </subcellularLocation>
    <subcellularLocation>
        <location evidence="1">Membrane</location>
        <topology evidence="1">Single-pass membrane protein</topology>
    </subcellularLocation>
</comment>
<dbReference type="GO" id="GO:0008320">
    <property type="term" value="F:protein transmembrane transporter activity"/>
    <property type="evidence" value="ECO:0007669"/>
    <property type="project" value="UniProtKB-UniRule"/>
</dbReference>
<evidence type="ECO:0000313" key="11">
    <source>
        <dbReference type="EMBL" id="RZQ62673.1"/>
    </source>
</evidence>
<keyword evidence="7 9" id="KW-0811">Translocation</keyword>
<reference evidence="11 12" key="1">
    <citation type="submission" date="2019-02" db="EMBL/GenBank/DDBJ databases">
        <title>Draft genome sequence of Amycolatopsis sp. 8-3EHSu isolated from roots of Suaeda maritima.</title>
        <authorList>
            <person name="Duangmal K."/>
            <person name="Chantavorakit T."/>
        </authorList>
    </citation>
    <scope>NUCLEOTIDE SEQUENCE [LARGE SCALE GENOMIC DNA]</scope>
    <source>
        <strain evidence="11 12">8-3EHSu</strain>
    </source>
</reference>
<feature type="compositionally biased region" description="Basic and acidic residues" evidence="10">
    <location>
        <begin position="123"/>
        <end position="135"/>
    </location>
</feature>
<dbReference type="Proteomes" id="UP000292003">
    <property type="component" value="Unassembled WGS sequence"/>
</dbReference>
<feature type="region of interest" description="Disordered" evidence="10">
    <location>
        <begin position="86"/>
        <end position="135"/>
    </location>
</feature>
<evidence type="ECO:0000313" key="12">
    <source>
        <dbReference type="Proteomes" id="UP000292003"/>
    </source>
</evidence>
<evidence type="ECO:0000256" key="5">
    <source>
        <dbReference type="ARBA" id="ARBA00022927"/>
    </source>
</evidence>
<keyword evidence="4 9" id="KW-0812">Transmembrane</keyword>
<dbReference type="PRINTS" id="PR01506">
    <property type="entry name" value="TATBPROTEIN"/>
</dbReference>
<dbReference type="Pfam" id="PF02416">
    <property type="entry name" value="TatA_B_E"/>
    <property type="match status" value="1"/>
</dbReference>
<protein>
    <recommendedName>
        <fullName evidence="9">Sec-independent protein translocase protein TatB</fullName>
    </recommendedName>
</protein>
<dbReference type="InterPro" id="IPR018448">
    <property type="entry name" value="TatB"/>
</dbReference>
<evidence type="ECO:0000256" key="1">
    <source>
        <dbReference type="ARBA" id="ARBA00004167"/>
    </source>
</evidence>
<dbReference type="GO" id="GO:0033281">
    <property type="term" value="C:TAT protein transport complex"/>
    <property type="evidence" value="ECO:0007669"/>
    <property type="project" value="UniProtKB-UniRule"/>
</dbReference>
<dbReference type="Gene3D" id="1.20.5.3310">
    <property type="match status" value="1"/>
</dbReference>
<evidence type="ECO:0000256" key="7">
    <source>
        <dbReference type="ARBA" id="ARBA00023010"/>
    </source>
</evidence>
<sequence length="135" mass="14788">MFESVGWGEILVLIVAGLFILGPERLPEAAAWVGRSMRKVRDFASGARNQLKDEMGPEFEDFRKPLEDLRELRNFDPKRVVTKHLFDDDPDPLGLNNINGTAPANGHSTAAATSQPSSPEPLKPGEKPPVDPDAT</sequence>
<dbReference type="InterPro" id="IPR003369">
    <property type="entry name" value="TatA/B/E"/>
</dbReference>